<evidence type="ECO:0000313" key="2">
    <source>
        <dbReference type="Proteomes" id="UP000628109"/>
    </source>
</evidence>
<protein>
    <submittedName>
        <fullName evidence="1">Uncharacterized protein</fullName>
    </submittedName>
</protein>
<name>A0ABQ1ES49_SPHSA</name>
<keyword evidence="2" id="KW-1185">Reference proteome</keyword>
<proteinExistence type="predicted"/>
<reference evidence="2" key="1">
    <citation type="journal article" date="2019" name="Int. J. Syst. Evol. Microbiol.">
        <title>The Global Catalogue of Microorganisms (GCM) 10K type strain sequencing project: providing services to taxonomists for standard genome sequencing and annotation.</title>
        <authorList>
            <consortium name="The Broad Institute Genomics Platform"/>
            <consortium name="The Broad Institute Genome Sequencing Center for Infectious Disease"/>
            <person name="Wu L."/>
            <person name="Ma J."/>
        </authorList>
    </citation>
    <scope>NUCLEOTIDE SEQUENCE [LARGE SCALE GENOMIC DNA]</scope>
    <source>
        <strain evidence="2">CCM 7327</strain>
    </source>
</reference>
<dbReference type="RefSeq" id="WP_165363320.1">
    <property type="nucleotide sequence ID" value="NZ_BMDU01000002.1"/>
</dbReference>
<accession>A0ABQ1ES49</accession>
<evidence type="ECO:0000313" key="1">
    <source>
        <dbReference type="EMBL" id="GFZ84136.1"/>
    </source>
</evidence>
<gene>
    <name evidence="1" type="ORF">GCM10019071_11020</name>
</gene>
<organism evidence="1 2">
    <name type="scientific">Sphingobium fuliginis (strain ATCC 27551)</name>
    <dbReference type="NCBI Taxonomy" id="336203"/>
    <lineage>
        <taxon>Bacteria</taxon>
        <taxon>Pseudomonadati</taxon>
        <taxon>Pseudomonadota</taxon>
        <taxon>Alphaproteobacteria</taxon>
        <taxon>Sphingomonadales</taxon>
        <taxon>Sphingomonadaceae</taxon>
        <taxon>Sphingobium</taxon>
    </lineage>
</organism>
<dbReference type="EMBL" id="BMDU01000002">
    <property type="protein sequence ID" value="GFZ84136.1"/>
    <property type="molecule type" value="Genomic_DNA"/>
</dbReference>
<comment type="caution">
    <text evidence="1">The sequence shown here is derived from an EMBL/GenBank/DDBJ whole genome shotgun (WGS) entry which is preliminary data.</text>
</comment>
<sequence>MHGANIDYDEIASILRVLEVGEMPETSAIKVISFHAAIEHEIEIALGKIIPRTEALFNGTPKLGALSSKGRHSSYNCR</sequence>
<dbReference type="Proteomes" id="UP000628109">
    <property type="component" value="Unassembled WGS sequence"/>
</dbReference>